<dbReference type="EMBL" id="CM042889">
    <property type="protein sequence ID" value="KAI4318565.1"/>
    <property type="molecule type" value="Genomic_DNA"/>
</dbReference>
<dbReference type="Proteomes" id="UP001057402">
    <property type="component" value="Chromosome 10"/>
</dbReference>
<evidence type="ECO:0000313" key="1">
    <source>
        <dbReference type="EMBL" id="KAI4318565.1"/>
    </source>
</evidence>
<accession>A0ACB9M3C0</accession>
<reference evidence="2" key="1">
    <citation type="journal article" date="2023" name="Front. Plant Sci.">
        <title>Chromosomal-level genome assembly of Melastoma candidum provides insights into trichome evolution.</title>
        <authorList>
            <person name="Zhong Y."/>
            <person name="Wu W."/>
            <person name="Sun C."/>
            <person name="Zou P."/>
            <person name="Liu Y."/>
            <person name="Dai S."/>
            <person name="Zhou R."/>
        </authorList>
    </citation>
    <scope>NUCLEOTIDE SEQUENCE [LARGE SCALE GENOMIC DNA]</scope>
</reference>
<keyword evidence="2" id="KW-1185">Reference proteome</keyword>
<evidence type="ECO:0000313" key="2">
    <source>
        <dbReference type="Proteomes" id="UP001057402"/>
    </source>
</evidence>
<comment type="caution">
    <text evidence="1">The sequence shown here is derived from an EMBL/GenBank/DDBJ whole genome shotgun (WGS) entry which is preliminary data.</text>
</comment>
<sequence length="77" mass="8590">MEDSGGPCHHRRHHLRPLPRQLLTSPMFLSEMAPFPFPCFSIMCMGVAIMIAFVQSLVIKPAATNHKEICNESSAQP</sequence>
<organism evidence="1 2">
    <name type="scientific">Melastoma candidum</name>
    <dbReference type="NCBI Taxonomy" id="119954"/>
    <lineage>
        <taxon>Eukaryota</taxon>
        <taxon>Viridiplantae</taxon>
        <taxon>Streptophyta</taxon>
        <taxon>Embryophyta</taxon>
        <taxon>Tracheophyta</taxon>
        <taxon>Spermatophyta</taxon>
        <taxon>Magnoliopsida</taxon>
        <taxon>eudicotyledons</taxon>
        <taxon>Gunneridae</taxon>
        <taxon>Pentapetalae</taxon>
        <taxon>rosids</taxon>
        <taxon>malvids</taxon>
        <taxon>Myrtales</taxon>
        <taxon>Melastomataceae</taxon>
        <taxon>Melastomatoideae</taxon>
        <taxon>Melastomateae</taxon>
        <taxon>Melastoma</taxon>
    </lineage>
</organism>
<protein>
    <submittedName>
        <fullName evidence="1">Uncharacterized protein</fullName>
    </submittedName>
</protein>
<name>A0ACB9M3C0_9MYRT</name>
<gene>
    <name evidence="1" type="ORF">MLD38_032252</name>
</gene>
<proteinExistence type="predicted"/>